<feature type="region of interest" description="Disordered" evidence="1">
    <location>
        <begin position="1"/>
        <end position="71"/>
    </location>
</feature>
<dbReference type="EMBL" id="QOCI01000007">
    <property type="protein sequence ID" value="RRR18399.1"/>
    <property type="molecule type" value="Genomic_DNA"/>
</dbReference>
<evidence type="ECO:0000313" key="3">
    <source>
        <dbReference type="EMBL" id="RRR18399.1"/>
    </source>
</evidence>
<evidence type="ECO:0000256" key="1">
    <source>
        <dbReference type="SAM" id="MobiDB-lite"/>
    </source>
</evidence>
<proteinExistence type="predicted"/>
<evidence type="ECO:0000313" key="4">
    <source>
        <dbReference type="Proteomes" id="UP000274327"/>
    </source>
</evidence>
<keyword evidence="2" id="KW-1133">Transmembrane helix</keyword>
<accession>A0A3R8SPJ7</accession>
<feature type="compositionally biased region" description="Low complexity" evidence="1">
    <location>
        <begin position="387"/>
        <end position="403"/>
    </location>
</feature>
<gene>
    <name evidence="3" type="ORF">DS079_09305</name>
</gene>
<feature type="transmembrane region" description="Helical" evidence="2">
    <location>
        <begin position="335"/>
        <end position="356"/>
    </location>
</feature>
<feature type="region of interest" description="Disordered" evidence="1">
    <location>
        <begin position="114"/>
        <end position="151"/>
    </location>
</feature>
<feature type="compositionally biased region" description="Basic and acidic residues" evidence="1">
    <location>
        <begin position="114"/>
        <end position="129"/>
    </location>
</feature>
<keyword evidence="2" id="KW-0812">Transmembrane</keyword>
<feature type="compositionally biased region" description="Low complexity" evidence="1">
    <location>
        <begin position="36"/>
        <end position="48"/>
    </location>
</feature>
<evidence type="ECO:0000256" key="2">
    <source>
        <dbReference type="SAM" id="Phobius"/>
    </source>
</evidence>
<keyword evidence="2" id="KW-0472">Membrane</keyword>
<reference evidence="3 4" key="1">
    <citation type="submission" date="2018-07" db="EMBL/GenBank/DDBJ databases">
        <title>Brachybacteriurn paraconglorneratum KCTC 9916.</title>
        <authorList>
            <person name="Li Y."/>
        </authorList>
    </citation>
    <scope>NUCLEOTIDE SEQUENCE [LARGE SCALE GENOMIC DNA]</scope>
    <source>
        <strain evidence="3 4">KCTC 9916</strain>
    </source>
</reference>
<name>A0A3R8SPJ7_9MICO</name>
<sequence length="455" mass="47736">MDHVDPASSDEVPRSAAGAADGTDGMPEGADRPHGAVDGVDGTADGVDGAAGGRAGRTDAAQEEVPFGDQPVTRFAADVEYSGRAGEHDYLVRVRHRLLDTSFTVVIDGIEHDPKAEEKARKAREKREASDDDATGDDATSDDAIDDNAADDDLQFGLDEGFSTLRCTVRRRREDGEVKDCEVLTIRTAGLGGAGEVEVRHGLRTTLLVPAEGSPSALRDEKRTAHPTRYALIAALAKAAKFLIPLLGLGALFGGLLDPVKEWVEARIRPVVDAIVQATQPIRDWIGEATRPVREFLDALLSPIQELIAAILRPIGEAVRWLLDLLPDIGLPFSVPGWLVDVLVPVIVVIAVFTATHRALRTRREKLAETSSGAGSDRGAGSDDDAGAPAARTGGAASDAADGADAETPRSADADVAPASRAHVAGCDYGAEPSGPPPSEVEVDERSAGEIGTQN</sequence>
<dbReference type="AlphaFoldDB" id="A0A3R8SPJ7"/>
<protein>
    <submittedName>
        <fullName evidence="3">Uncharacterized protein</fullName>
    </submittedName>
</protein>
<dbReference type="Proteomes" id="UP000274327">
    <property type="component" value="Unassembled WGS sequence"/>
</dbReference>
<feature type="transmembrane region" description="Helical" evidence="2">
    <location>
        <begin position="230"/>
        <end position="253"/>
    </location>
</feature>
<comment type="caution">
    <text evidence="3">The sequence shown here is derived from an EMBL/GenBank/DDBJ whole genome shotgun (WGS) entry which is preliminary data.</text>
</comment>
<organism evidence="3 4">
    <name type="scientific">Brachybacterium paraconglomeratum</name>
    <dbReference type="NCBI Taxonomy" id="173362"/>
    <lineage>
        <taxon>Bacteria</taxon>
        <taxon>Bacillati</taxon>
        <taxon>Actinomycetota</taxon>
        <taxon>Actinomycetes</taxon>
        <taxon>Micrococcales</taxon>
        <taxon>Dermabacteraceae</taxon>
        <taxon>Brachybacterium</taxon>
    </lineage>
</organism>
<feature type="region of interest" description="Disordered" evidence="1">
    <location>
        <begin position="364"/>
        <end position="455"/>
    </location>
</feature>
<feature type="compositionally biased region" description="Acidic residues" evidence="1">
    <location>
        <begin position="130"/>
        <end position="151"/>
    </location>
</feature>
<keyword evidence="4" id="KW-1185">Reference proteome</keyword>